<dbReference type="AlphaFoldDB" id="H0QZN5"/>
<name>H0QZN5_9ACTN</name>
<evidence type="ECO:0000313" key="2">
    <source>
        <dbReference type="EMBL" id="GAB18286.1"/>
    </source>
</evidence>
<dbReference type="EMBL" id="BAEH01000050">
    <property type="protein sequence ID" value="GAB18286.1"/>
    <property type="molecule type" value="Genomic_DNA"/>
</dbReference>
<dbReference type="OrthoDB" id="4560342at2"/>
<protein>
    <recommendedName>
        <fullName evidence="1">DUF1266 domain-containing protein</fullName>
    </recommendedName>
</protein>
<proteinExistence type="predicted"/>
<dbReference type="Proteomes" id="UP000035034">
    <property type="component" value="Unassembled WGS sequence"/>
</dbReference>
<feature type="domain" description="DUF1266" evidence="1">
    <location>
        <begin position="58"/>
        <end position="237"/>
    </location>
</feature>
<organism evidence="2 3">
    <name type="scientific">Gordonia effusa NBRC 100432</name>
    <dbReference type="NCBI Taxonomy" id="1077974"/>
    <lineage>
        <taxon>Bacteria</taxon>
        <taxon>Bacillati</taxon>
        <taxon>Actinomycetota</taxon>
        <taxon>Actinomycetes</taxon>
        <taxon>Mycobacteriales</taxon>
        <taxon>Gordoniaceae</taxon>
        <taxon>Gordonia</taxon>
    </lineage>
</organism>
<keyword evidence="3" id="KW-1185">Reference proteome</keyword>
<dbReference type="RefSeq" id="WP_007317623.1">
    <property type="nucleotide sequence ID" value="NZ_BAEH01000050.1"/>
</dbReference>
<dbReference type="InterPro" id="IPR009677">
    <property type="entry name" value="DUF1266"/>
</dbReference>
<accession>H0QZN5</accession>
<comment type="caution">
    <text evidence="2">The sequence shown here is derived from an EMBL/GenBank/DDBJ whole genome shotgun (WGS) entry which is preliminary data.</text>
</comment>
<evidence type="ECO:0000259" key="1">
    <source>
        <dbReference type="Pfam" id="PF06889"/>
    </source>
</evidence>
<evidence type="ECO:0000313" key="3">
    <source>
        <dbReference type="Proteomes" id="UP000035034"/>
    </source>
</evidence>
<gene>
    <name evidence="2" type="ORF">GOEFS_050_00640</name>
</gene>
<reference evidence="2 3" key="1">
    <citation type="submission" date="2011-12" db="EMBL/GenBank/DDBJ databases">
        <title>Whole genome shotgun sequence of Gordonia effusa NBRC 100432.</title>
        <authorList>
            <person name="Yoshida I."/>
            <person name="Takarada H."/>
            <person name="Hosoyama A."/>
            <person name="Tsuchikane K."/>
            <person name="Katsumata H."/>
            <person name="Yamazaki S."/>
            <person name="Fujita N."/>
        </authorList>
    </citation>
    <scope>NUCLEOTIDE SEQUENCE [LARGE SCALE GENOMIC DNA]</scope>
    <source>
        <strain evidence="2 3">NBRC 100432</strain>
    </source>
</reference>
<sequence length="237" mass="25895">MSIVYRWLDAPKYTTEQVRGLAAGAIYLAIETRDGPTADHCDDLDYNSTFRIANRSVLKRSWGVRGHDDAMATMTALLDGMHGPQLDQLISRVLPAVGAPQEHRHEFLRALRSEHGFGGSAVAGEAIAALALPQMPSPLPPSTYAWDVVRLAMLARRTVAAGWTTPDEVLPLVVEGAVRARNTFADWREFGNSFVVGRAMWCCDEGSGAVAKSLDQTVPAVNSLLTELSSPWIRLPW</sequence>
<dbReference type="Pfam" id="PF06889">
    <property type="entry name" value="DUF1266"/>
    <property type="match status" value="1"/>
</dbReference>
<dbReference type="STRING" id="1077974.GOEFS_050_00640"/>